<gene>
    <name evidence="1" type="ORF">NCTC11978_01586</name>
</gene>
<accession>A0A378IU09</accession>
<organism evidence="1 2">
    <name type="scientific">Legionella feeleii</name>
    <dbReference type="NCBI Taxonomy" id="453"/>
    <lineage>
        <taxon>Bacteria</taxon>
        <taxon>Pseudomonadati</taxon>
        <taxon>Pseudomonadota</taxon>
        <taxon>Gammaproteobacteria</taxon>
        <taxon>Legionellales</taxon>
        <taxon>Legionellaceae</taxon>
        <taxon>Legionella</taxon>
    </lineage>
</organism>
<dbReference type="EMBL" id="UGNY01000001">
    <property type="protein sequence ID" value="STX38402.1"/>
    <property type="molecule type" value="Genomic_DNA"/>
</dbReference>
<reference evidence="1 2" key="1">
    <citation type="submission" date="2018-06" db="EMBL/GenBank/DDBJ databases">
        <authorList>
            <consortium name="Pathogen Informatics"/>
            <person name="Doyle S."/>
        </authorList>
    </citation>
    <scope>NUCLEOTIDE SEQUENCE [LARGE SCALE GENOMIC DNA]</scope>
    <source>
        <strain evidence="1 2">NCTC11978</strain>
    </source>
</reference>
<dbReference type="AlphaFoldDB" id="A0A378IU09"/>
<sequence>MPFLWVPPSFLILLGVIVKSLKGKIIKIVNKTQFFTLKLLADVHI</sequence>
<proteinExistence type="predicted"/>
<evidence type="ECO:0000313" key="2">
    <source>
        <dbReference type="Proteomes" id="UP000254033"/>
    </source>
</evidence>
<dbReference type="Proteomes" id="UP000254033">
    <property type="component" value="Unassembled WGS sequence"/>
</dbReference>
<protein>
    <submittedName>
        <fullName evidence="1">Uncharacterized protein</fullName>
    </submittedName>
</protein>
<evidence type="ECO:0000313" key="1">
    <source>
        <dbReference type="EMBL" id="STX38402.1"/>
    </source>
</evidence>
<name>A0A378IU09_9GAMM</name>